<dbReference type="Proteomes" id="UP000597444">
    <property type="component" value="Unassembled WGS sequence"/>
</dbReference>
<keyword evidence="2" id="KW-0032">Aminotransferase</keyword>
<sequence>MTHSHTTQLAPIEIAFEAFQQQFPTFAATRSLDTLRATEYARLDAQQQVYLDYTGGGLYAECQLREHLELLCNHVFGNPHSTNPASQAMTTLVDRARQYVLTYFHASSDEYVVIFTANASAALKLVGESYPFTTSGRYLLTFDNHNSVNGIREFAHAKGTPIIYEPLVPPDLRVNETHLYQMLTQARPGQPNLFAYPAQSNVTGVQHPLDWIAQAQSLGWDVLVDCAAFVPTNHLDLSVWHPDFVPLSFYKMFGYPTGIGCLLARKSALAKLRRPWFAGGTITLSSVLAADETGAGFYLTPGEAGFEDGTINYLMLPAIEIGLRYLEAIGMEMIHERVRCLTGWLLAQLLALHHSNGQPVVRIYGPTTTERRGGTIAFNFCDPSGTVLDCYQVQEDANQCGLSLRSGCFCNPGVREIALGLPREDLASAFRQKEHITYEQFLHVIDGRTQGALRVSVGLATNFSDVYHFLRFAQSIIDRFTSSPPTEQTRLSPESSSLVCLCGYNDTRRDKQFCPRCGRPAL</sequence>
<dbReference type="AlphaFoldDB" id="A0A8J3IUV7"/>
<protein>
    <submittedName>
        <fullName evidence="2">Aminotransferase class V-fold PLP-dependent enzyme</fullName>
    </submittedName>
</protein>
<dbReference type="PANTHER" id="PTHR14237:SF19">
    <property type="entry name" value="MITOCHONDRIAL AMIDOXIME REDUCING COMPONENT 1"/>
    <property type="match status" value="1"/>
</dbReference>
<dbReference type="GO" id="GO:0008483">
    <property type="term" value="F:transaminase activity"/>
    <property type="evidence" value="ECO:0007669"/>
    <property type="project" value="UniProtKB-KW"/>
</dbReference>
<dbReference type="RefSeq" id="WP_220211657.1">
    <property type="nucleotide sequence ID" value="NZ_BNJK01000004.1"/>
</dbReference>
<evidence type="ECO:0000313" key="2">
    <source>
        <dbReference type="EMBL" id="GHP01089.1"/>
    </source>
</evidence>
<reference evidence="2" key="1">
    <citation type="submission" date="2020-10" db="EMBL/GenBank/DDBJ databases">
        <title>Taxonomic study of unclassified bacteria belonging to the class Ktedonobacteria.</title>
        <authorList>
            <person name="Yabe S."/>
            <person name="Wang C.M."/>
            <person name="Zheng Y."/>
            <person name="Sakai Y."/>
            <person name="Cavaletti L."/>
            <person name="Monciardini P."/>
            <person name="Donadio S."/>
        </authorList>
    </citation>
    <scope>NUCLEOTIDE SEQUENCE</scope>
    <source>
        <strain evidence="2">ID150040</strain>
    </source>
</reference>
<accession>A0A8J3IUV7</accession>
<proteinExistence type="predicted"/>
<dbReference type="EMBL" id="BNJK01000004">
    <property type="protein sequence ID" value="GHP01089.1"/>
    <property type="molecule type" value="Genomic_DNA"/>
</dbReference>
<organism evidence="2 3">
    <name type="scientific">Reticulibacter mediterranei</name>
    <dbReference type="NCBI Taxonomy" id="2778369"/>
    <lineage>
        <taxon>Bacteria</taxon>
        <taxon>Bacillati</taxon>
        <taxon>Chloroflexota</taxon>
        <taxon>Ktedonobacteria</taxon>
        <taxon>Ktedonobacterales</taxon>
        <taxon>Reticulibacteraceae</taxon>
        <taxon>Reticulibacter</taxon>
    </lineage>
</organism>
<keyword evidence="3" id="KW-1185">Reference proteome</keyword>
<dbReference type="PANTHER" id="PTHR14237">
    <property type="entry name" value="MOLYBDOPTERIN COFACTOR SULFURASE MOSC"/>
    <property type="match status" value="1"/>
</dbReference>
<dbReference type="InterPro" id="IPR000192">
    <property type="entry name" value="Aminotrans_V_dom"/>
</dbReference>
<dbReference type="SUPFAM" id="SSF53383">
    <property type="entry name" value="PLP-dependent transferases"/>
    <property type="match status" value="1"/>
</dbReference>
<dbReference type="Pfam" id="PF00266">
    <property type="entry name" value="Aminotran_5"/>
    <property type="match status" value="1"/>
</dbReference>
<dbReference type="InterPro" id="IPR015424">
    <property type="entry name" value="PyrdxlP-dep_Trfase"/>
</dbReference>
<name>A0A8J3IUV7_9CHLR</name>
<feature type="domain" description="Aminotransferase class V" evidence="1">
    <location>
        <begin position="49"/>
        <end position="466"/>
    </location>
</feature>
<dbReference type="Gene3D" id="3.40.640.10">
    <property type="entry name" value="Type I PLP-dependent aspartate aminotransferase-like (Major domain)"/>
    <property type="match status" value="1"/>
</dbReference>
<evidence type="ECO:0000259" key="1">
    <source>
        <dbReference type="Pfam" id="PF00266"/>
    </source>
</evidence>
<keyword evidence="2" id="KW-0808">Transferase</keyword>
<dbReference type="InterPro" id="IPR015422">
    <property type="entry name" value="PyrdxlP-dep_Trfase_small"/>
</dbReference>
<dbReference type="Gene3D" id="3.90.1150.10">
    <property type="entry name" value="Aspartate Aminotransferase, domain 1"/>
    <property type="match status" value="1"/>
</dbReference>
<comment type="caution">
    <text evidence="2">The sequence shown here is derived from an EMBL/GenBank/DDBJ whole genome shotgun (WGS) entry which is preliminary data.</text>
</comment>
<gene>
    <name evidence="2" type="ORF">KSF_111360</name>
</gene>
<dbReference type="InterPro" id="IPR015421">
    <property type="entry name" value="PyrdxlP-dep_Trfase_major"/>
</dbReference>
<evidence type="ECO:0000313" key="3">
    <source>
        <dbReference type="Proteomes" id="UP000597444"/>
    </source>
</evidence>